<keyword evidence="3" id="KW-1185">Reference proteome</keyword>
<feature type="repeat" description="TPR" evidence="1">
    <location>
        <begin position="219"/>
        <end position="252"/>
    </location>
</feature>
<protein>
    <submittedName>
        <fullName evidence="2">Uncharacterized protein</fullName>
    </submittedName>
</protein>
<comment type="caution">
    <text evidence="2">The sequence shown here is derived from an EMBL/GenBank/DDBJ whole genome shotgun (WGS) entry which is preliminary data.</text>
</comment>
<evidence type="ECO:0000256" key="1">
    <source>
        <dbReference type="PROSITE-ProRule" id="PRU00339"/>
    </source>
</evidence>
<dbReference type="SUPFAM" id="SSF48452">
    <property type="entry name" value="TPR-like"/>
    <property type="match status" value="2"/>
</dbReference>
<dbReference type="PATRIC" id="fig|1300343.5.peg.1372"/>
<dbReference type="Proteomes" id="UP000030140">
    <property type="component" value="Unassembled WGS sequence"/>
</dbReference>
<dbReference type="OrthoDB" id="1399920at2"/>
<reference evidence="2 3" key="1">
    <citation type="submission" date="2014-10" db="EMBL/GenBank/DDBJ databases">
        <title>Draft genome sequence of the proteorhodopsin-containing marine bacterium Dokdonia donghaensis.</title>
        <authorList>
            <person name="Gomez-Consarnau L."/>
            <person name="Gonzalez J.M."/>
            <person name="Riedel T."/>
            <person name="Jaenicke S."/>
            <person name="Wagner-Doebler I."/>
            <person name="Fuhrman J.A."/>
        </authorList>
    </citation>
    <scope>NUCLEOTIDE SEQUENCE [LARGE SCALE GENOMIC DNA]</scope>
    <source>
        <strain evidence="2 3">DSW-1</strain>
    </source>
</reference>
<organism evidence="2 3">
    <name type="scientific">Dokdonia donghaensis DSW-1</name>
    <dbReference type="NCBI Taxonomy" id="1300343"/>
    <lineage>
        <taxon>Bacteria</taxon>
        <taxon>Pseudomonadati</taxon>
        <taxon>Bacteroidota</taxon>
        <taxon>Flavobacteriia</taxon>
        <taxon>Flavobacteriales</taxon>
        <taxon>Flavobacteriaceae</taxon>
        <taxon>Dokdonia</taxon>
    </lineage>
</organism>
<dbReference type="PROSITE" id="PS50005">
    <property type="entry name" value="TPR"/>
    <property type="match status" value="1"/>
</dbReference>
<evidence type="ECO:0000313" key="2">
    <source>
        <dbReference type="EMBL" id="KGO07561.1"/>
    </source>
</evidence>
<dbReference type="EMBL" id="JSAQ01000001">
    <property type="protein sequence ID" value="KGO07561.1"/>
    <property type="molecule type" value="Genomic_DNA"/>
</dbReference>
<gene>
    <name evidence="2" type="ORF">NV36_12420</name>
</gene>
<dbReference type="KEGG" id="ddo:I597_1362"/>
<sequence length="436" mass="49515">MKTRQLPHTKYLIALCTSIFLTSCHSHKEDILTDQNDYNAYLNTSNSKVISGLNDQVAFWNSRIKKDSSQIIDLSKSAGTYTALFNQNADIEMLKKAEQNLHKAAQKAAIGKDNYLRALAQNYITQHRFKEAKTMIDSAAQVGGEISASNFVLFDVAMELGNYKEAKTLLDKEADFSNYNYLIRLAKWEDYSGNLDATIQHMENAMHIADRSNVANLKIWVYTNLADYYGHAGRIQDSYNHYLKALALDPSNAYAKKGIAWITYSYENNPNEALRIIEAIEKDTKSPDYALLKSEIYEYLNNNKTAEDLEKEFINRATATNYGDMYGAYLVELYASQPETADKAITLAKKEVNNRPTPMSYDLLAHAYYGKGDYAQALNIAQEHVIGKTYEPMAQFHTAQIYKALEMQKELTPLKEELLETSYELGPITYAEIIKL</sequence>
<dbReference type="InterPro" id="IPR011990">
    <property type="entry name" value="TPR-like_helical_dom_sf"/>
</dbReference>
<proteinExistence type="predicted"/>
<dbReference type="PANTHER" id="PTHR12558">
    <property type="entry name" value="CELL DIVISION CYCLE 16,23,27"/>
    <property type="match status" value="1"/>
</dbReference>
<dbReference type="PROSITE" id="PS51257">
    <property type="entry name" value="PROKAR_LIPOPROTEIN"/>
    <property type="match status" value="1"/>
</dbReference>
<evidence type="ECO:0000313" key="3">
    <source>
        <dbReference type="Proteomes" id="UP000030140"/>
    </source>
</evidence>
<accession>A0A0A2GYZ4</accession>
<dbReference type="SMART" id="SM00028">
    <property type="entry name" value="TPR"/>
    <property type="match status" value="1"/>
</dbReference>
<name>A0A0A2GYZ4_9FLAO</name>
<dbReference type="PANTHER" id="PTHR12558:SF13">
    <property type="entry name" value="CELL DIVISION CYCLE PROTEIN 27 HOMOLOG"/>
    <property type="match status" value="1"/>
</dbReference>
<dbReference type="Gene3D" id="1.25.40.10">
    <property type="entry name" value="Tetratricopeptide repeat domain"/>
    <property type="match status" value="1"/>
</dbReference>
<dbReference type="InterPro" id="IPR019734">
    <property type="entry name" value="TPR_rpt"/>
</dbReference>
<dbReference type="AlphaFoldDB" id="A0A0A2GYZ4"/>
<dbReference type="RefSeq" id="WP_035327713.1">
    <property type="nucleotide sequence ID" value="NZ_CP015125.1"/>
</dbReference>
<keyword evidence="1" id="KW-0802">TPR repeat</keyword>